<name>A0ABQ1R925_9MICO</name>
<evidence type="ECO:0008006" key="3">
    <source>
        <dbReference type="Google" id="ProtNLM"/>
    </source>
</evidence>
<dbReference type="RefSeq" id="WP_188434700.1">
    <property type="nucleotide sequence ID" value="NZ_BMCM01000001.1"/>
</dbReference>
<evidence type="ECO:0000313" key="1">
    <source>
        <dbReference type="EMBL" id="GGD62669.1"/>
    </source>
</evidence>
<keyword evidence="2" id="KW-1185">Reference proteome</keyword>
<organism evidence="1 2">
    <name type="scientific">Microbacterium murale</name>
    <dbReference type="NCBI Taxonomy" id="1081040"/>
    <lineage>
        <taxon>Bacteria</taxon>
        <taxon>Bacillati</taxon>
        <taxon>Actinomycetota</taxon>
        <taxon>Actinomycetes</taxon>
        <taxon>Micrococcales</taxon>
        <taxon>Microbacteriaceae</taxon>
        <taxon>Microbacterium</taxon>
    </lineage>
</organism>
<sequence length="169" mass="18592">MRQRIVTWWKRRRVAVAALAVAAVASVGVHVWLDVIPSVQSQAQTITNIDDGDSVEIAGQTMSLRSARWDEFEAPEGMRTVSVRLNAGGGEDATWCREFILAEAHGDRAWLDARSVVDVPYDAGEASCRDESFAYEILAVFLVPDDAVGPFHFDIPGEPGDVTRFTVEE</sequence>
<protein>
    <recommendedName>
        <fullName evidence="3">DUF4352 domain-containing protein</fullName>
    </recommendedName>
</protein>
<accession>A0ABQ1R925</accession>
<proteinExistence type="predicted"/>
<evidence type="ECO:0000313" key="2">
    <source>
        <dbReference type="Proteomes" id="UP000629365"/>
    </source>
</evidence>
<dbReference type="Proteomes" id="UP000629365">
    <property type="component" value="Unassembled WGS sequence"/>
</dbReference>
<gene>
    <name evidence="1" type="ORF">GCM10007269_02300</name>
</gene>
<comment type="caution">
    <text evidence="1">The sequence shown here is derived from an EMBL/GenBank/DDBJ whole genome shotgun (WGS) entry which is preliminary data.</text>
</comment>
<dbReference type="EMBL" id="BMCM01000001">
    <property type="protein sequence ID" value="GGD62669.1"/>
    <property type="molecule type" value="Genomic_DNA"/>
</dbReference>
<reference evidence="2" key="1">
    <citation type="journal article" date="2019" name="Int. J. Syst. Evol. Microbiol.">
        <title>The Global Catalogue of Microorganisms (GCM) 10K type strain sequencing project: providing services to taxonomists for standard genome sequencing and annotation.</title>
        <authorList>
            <consortium name="The Broad Institute Genomics Platform"/>
            <consortium name="The Broad Institute Genome Sequencing Center for Infectious Disease"/>
            <person name="Wu L."/>
            <person name="Ma J."/>
        </authorList>
    </citation>
    <scope>NUCLEOTIDE SEQUENCE [LARGE SCALE GENOMIC DNA]</scope>
    <source>
        <strain evidence="2">CCM 7640</strain>
    </source>
</reference>